<dbReference type="Proteomes" id="UP001593833">
    <property type="component" value="Unassembled WGS sequence"/>
</dbReference>
<accession>A0ABV6YIB3</accession>
<sequence length="220" mass="24090">MGANEEELFFGLVTDVVGDAAGRVYVLDQQRCHVVVLSSRGEFIRTLSREGEGPGGVRRPRSLLLMDEDRIGIVQGFPGKITVVGLDDEPLRTVDLGAGEPTKRGSRLLSRVEPRDGHLVGSRLDIFARYAYADGRFTRSHVPSLDLERALGTNGRLGIGVGAQTFEGIQTADVSLEGQWIRLYGTVPLTGSSDLQWHYGYATGDIAEGSSLQVRWGYRW</sequence>
<gene>
    <name evidence="1" type="ORF">ACFL6M_00340</name>
</gene>
<dbReference type="EMBL" id="JBHPKH010000002">
    <property type="protein sequence ID" value="MFC1572025.1"/>
    <property type="molecule type" value="Genomic_DNA"/>
</dbReference>
<evidence type="ECO:0000313" key="1">
    <source>
        <dbReference type="EMBL" id="MFC1572025.1"/>
    </source>
</evidence>
<proteinExistence type="predicted"/>
<organism evidence="1 2">
    <name type="scientific">Eiseniibacteriota bacterium</name>
    <dbReference type="NCBI Taxonomy" id="2212470"/>
    <lineage>
        <taxon>Bacteria</taxon>
        <taxon>Candidatus Eiseniibacteriota</taxon>
    </lineage>
</organism>
<dbReference type="InterPro" id="IPR011042">
    <property type="entry name" value="6-blade_b-propeller_TolB-like"/>
</dbReference>
<evidence type="ECO:0000313" key="2">
    <source>
        <dbReference type="Proteomes" id="UP001593833"/>
    </source>
</evidence>
<protein>
    <submittedName>
        <fullName evidence="1">6-bladed beta-propeller</fullName>
    </submittedName>
</protein>
<name>A0ABV6YIB3_UNCEI</name>
<dbReference type="Gene3D" id="2.120.10.30">
    <property type="entry name" value="TolB, C-terminal domain"/>
    <property type="match status" value="1"/>
</dbReference>
<keyword evidence="2" id="KW-1185">Reference proteome</keyword>
<dbReference type="SUPFAM" id="SSF63829">
    <property type="entry name" value="Calcium-dependent phosphotriesterase"/>
    <property type="match status" value="1"/>
</dbReference>
<reference evidence="1 2" key="1">
    <citation type="submission" date="2024-09" db="EMBL/GenBank/DDBJ databases">
        <authorList>
            <person name="D'Angelo T."/>
        </authorList>
    </citation>
    <scope>NUCLEOTIDE SEQUENCE [LARGE SCALE GENOMIC DNA]</scope>
    <source>
        <strain evidence="1">SAG AM-320-E07</strain>
    </source>
</reference>
<comment type="caution">
    <text evidence="1">The sequence shown here is derived from an EMBL/GenBank/DDBJ whole genome shotgun (WGS) entry which is preliminary data.</text>
</comment>